<protein>
    <submittedName>
        <fullName evidence="2">Uncharacterized protein</fullName>
    </submittedName>
</protein>
<reference evidence="2 3" key="1">
    <citation type="submission" date="2021-06" db="EMBL/GenBank/DDBJ databases">
        <title>Caerostris darwini draft genome.</title>
        <authorList>
            <person name="Kono N."/>
            <person name="Arakawa K."/>
        </authorList>
    </citation>
    <scope>NUCLEOTIDE SEQUENCE [LARGE SCALE GENOMIC DNA]</scope>
</reference>
<evidence type="ECO:0000313" key="3">
    <source>
        <dbReference type="Proteomes" id="UP001054837"/>
    </source>
</evidence>
<dbReference type="EMBL" id="BPLQ01010356">
    <property type="protein sequence ID" value="GIY50165.1"/>
    <property type="molecule type" value="Genomic_DNA"/>
</dbReference>
<feature type="compositionally biased region" description="Basic and acidic residues" evidence="1">
    <location>
        <begin position="7"/>
        <end position="17"/>
    </location>
</feature>
<evidence type="ECO:0000256" key="1">
    <source>
        <dbReference type="SAM" id="MobiDB-lite"/>
    </source>
</evidence>
<evidence type="ECO:0000313" key="2">
    <source>
        <dbReference type="EMBL" id="GIY50165.1"/>
    </source>
</evidence>
<comment type="caution">
    <text evidence="2">The sequence shown here is derived from an EMBL/GenBank/DDBJ whole genome shotgun (WGS) entry which is preliminary data.</text>
</comment>
<gene>
    <name evidence="2" type="ORF">CDAR_430311</name>
</gene>
<organism evidence="2 3">
    <name type="scientific">Caerostris darwini</name>
    <dbReference type="NCBI Taxonomy" id="1538125"/>
    <lineage>
        <taxon>Eukaryota</taxon>
        <taxon>Metazoa</taxon>
        <taxon>Ecdysozoa</taxon>
        <taxon>Arthropoda</taxon>
        <taxon>Chelicerata</taxon>
        <taxon>Arachnida</taxon>
        <taxon>Araneae</taxon>
        <taxon>Araneomorphae</taxon>
        <taxon>Entelegynae</taxon>
        <taxon>Araneoidea</taxon>
        <taxon>Araneidae</taxon>
        <taxon>Caerostris</taxon>
    </lineage>
</organism>
<accession>A0AAV4TYJ5</accession>
<feature type="region of interest" description="Disordered" evidence="1">
    <location>
        <begin position="1"/>
        <end position="38"/>
    </location>
</feature>
<dbReference type="Proteomes" id="UP001054837">
    <property type="component" value="Unassembled WGS sequence"/>
</dbReference>
<name>A0AAV4TYJ5_9ARAC</name>
<dbReference type="AlphaFoldDB" id="A0AAV4TYJ5"/>
<keyword evidence="3" id="KW-1185">Reference proteome</keyword>
<sequence>METLENSLREQSHKDPLKCISDSPGKRPHLSSESEQKEKAIRRKCDKLQSRIELLFLRYAEFFQTQSDRNCFSPEQLTRRFTNRHHSLSLKNHFWCGFC</sequence>
<proteinExistence type="predicted"/>